<proteinExistence type="inferred from homology"/>
<dbReference type="STRING" id="869209.Tresu_1311"/>
<dbReference type="GO" id="GO:0003676">
    <property type="term" value="F:nucleic acid binding"/>
    <property type="evidence" value="ECO:0007669"/>
    <property type="project" value="InterPro"/>
</dbReference>
<evidence type="ECO:0000256" key="2">
    <source>
        <dbReference type="ARBA" id="ARBA00022741"/>
    </source>
</evidence>
<evidence type="ECO:0000256" key="1">
    <source>
        <dbReference type="ARBA" id="ARBA00022485"/>
    </source>
</evidence>
<keyword evidence="6" id="KW-0234">DNA repair</keyword>
<dbReference type="InterPro" id="IPR025657">
    <property type="entry name" value="RadC_JAB"/>
</dbReference>
<evidence type="ECO:0000256" key="7">
    <source>
        <dbReference type="ARBA" id="ARBA00038058"/>
    </source>
</evidence>
<dbReference type="RefSeq" id="WP_013701506.1">
    <property type="nucleotide sequence ID" value="NC_015385.1"/>
</dbReference>
<gene>
    <name evidence="9" type="ordered locus">Tresu_1311</name>
</gene>
<evidence type="ECO:0000313" key="9">
    <source>
        <dbReference type="EMBL" id="AEB14219.1"/>
    </source>
</evidence>
<dbReference type="InterPro" id="IPR014013">
    <property type="entry name" value="Helic_SF1/SF2_ATP-bd_DinG/Rad3"/>
</dbReference>
<dbReference type="PROSITE" id="PS51193">
    <property type="entry name" value="HELICASE_ATP_BIND_2"/>
    <property type="match status" value="1"/>
</dbReference>
<dbReference type="InterPro" id="IPR006554">
    <property type="entry name" value="Helicase-like_DEXD_c2"/>
</dbReference>
<keyword evidence="3" id="KW-0227">DNA damage</keyword>
<keyword evidence="1" id="KW-0004">4Fe-4S</keyword>
<dbReference type="eggNOG" id="COG1199">
    <property type="taxonomic scope" value="Bacteria"/>
</dbReference>
<dbReference type="InterPro" id="IPR045028">
    <property type="entry name" value="DinG/Rad3-like"/>
</dbReference>
<reference evidence="10" key="2">
    <citation type="submission" date="2011-04" db="EMBL/GenBank/DDBJ databases">
        <title>The complete genome of chromosome of Treponema succinifaciens DSM 2489.</title>
        <authorList>
            <person name="Lucas S."/>
            <person name="Copeland A."/>
            <person name="Lapidus A."/>
            <person name="Bruce D."/>
            <person name="Goodwin L."/>
            <person name="Pitluck S."/>
            <person name="Peters L."/>
            <person name="Kyrpides N."/>
            <person name="Mavromatis K."/>
            <person name="Ivanova N."/>
            <person name="Ovchinnikova G."/>
            <person name="Teshima H."/>
            <person name="Detter J.C."/>
            <person name="Tapia R."/>
            <person name="Han C."/>
            <person name="Land M."/>
            <person name="Hauser L."/>
            <person name="Markowitz V."/>
            <person name="Cheng J.-F."/>
            <person name="Hugenholtz P."/>
            <person name="Woyke T."/>
            <person name="Wu D."/>
            <person name="Gronow S."/>
            <person name="Wellnitz S."/>
            <person name="Brambilla E."/>
            <person name="Klenk H.-P."/>
            <person name="Eisen J.A."/>
        </authorList>
    </citation>
    <scope>NUCLEOTIDE SEQUENCE [LARGE SCALE GENOMIC DNA]</scope>
    <source>
        <strain evidence="10">ATCC 33096 / DSM 2489 / 6091</strain>
    </source>
</reference>
<keyword evidence="4" id="KW-0378">Hydrolase</keyword>
<organism evidence="9 10">
    <name type="scientific">Treponema succinifaciens (strain ATCC 33096 / DSM 2489 / 6091)</name>
    <dbReference type="NCBI Taxonomy" id="869209"/>
    <lineage>
        <taxon>Bacteria</taxon>
        <taxon>Pseudomonadati</taxon>
        <taxon>Spirochaetota</taxon>
        <taxon>Spirochaetia</taxon>
        <taxon>Spirochaetales</taxon>
        <taxon>Treponemataceae</taxon>
        <taxon>Treponema</taxon>
    </lineage>
</organism>
<name>F2NRY3_TRES6</name>
<dbReference type="HOGENOM" id="CLU_012117_2_0_12"/>
<dbReference type="GO" id="GO:0006281">
    <property type="term" value="P:DNA repair"/>
    <property type="evidence" value="ECO:0007669"/>
    <property type="project" value="UniProtKB-KW"/>
</dbReference>
<dbReference type="PANTHER" id="PTHR11472:SF34">
    <property type="entry name" value="REGULATOR OF TELOMERE ELONGATION HELICASE 1"/>
    <property type="match status" value="1"/>
</dbReference>
<dbReference type="Pfam" id="PF04002">
    <property type="entry name" value="RadC"/>
    <property type="match status" value="1"/>
</dbReference>
<dbReference type="Proteomes" id="UP000006852">
    <property type="component" value="Chromosome"/>
</dbReference>
<dbReference type="AlphaFoldDB" id="F2NRY3"/>
<dbReference type="KEGG" id="tsu:Tresu_1311"/>
<dbReference type="PANTHER" id="PTHR11472">
    <property type="entry name" value="DNA REPAIR DEAD HELICASE RAD3/XP-D SUBFAMILY MEMBER"/>
    <property type="match status" value="1"/>
</dbReference>
<keyword evidence="10" id="KW-1185">Reference proteome</keyword>
<evidence type="ECO:0000259" key="8">
    <source>
        <dbReference type="PROSITE" id="PS51193"/>
    </source>
</evidence>
<dbReference type="SMART" id="SM00488">
    <property type="entry name" value="DEXDc2"/>
    <property type="match status" value="1"/>
</dbReference>
<dbReference type="PROSITE" id="PS01302">
    <property type="entry name" value="UPF0758"/>
    <property type="match status" value="1"/>
</dbReference>
<keyword evidence="1" id="KW-0479">Metal-binding</keyword>
<dbReference type="Gene3D" id="3.40.140.10">
    <property type="entry name" value="Cytidine Deaminase, domain 2"/>
    <property type="match status" value="1"/>
</dbReference>
<evidence type="ECO:0000313" key="10">
    <source>
        <dbReference type="Proteomes" id="UP000006852"/>
    </source>
</evidence>
<comment type="similarity">
    <text evidence="7">Belongs to the helicase family. DinG subfamily.</text>
</comment>
<keyword evidence="1" id="KW-0408">Iron</keyword>
<keyword evidence="9" id="KW-0347">Helicase</keyword>
<keyword evidence="5" id="KW-0067">ATP-binding</keyword>
<accession>F2NRY3</accession>
<dbReference type="InterPro" id="IPR006555">
    <property type="entry name" value="ATP-dep_Helicase_C"/>
</dbReference>
<sequence>MEALKRFSQNVIDTMRSDIKDADGNEVFWAGKIDLEGIVVSLQAGSRGNENSVVVNKNAAKEGNVIIHNHPSGNLSPSEADQNIAYNASDSSLGFYIVDNDVSRVYVVVEPVKPKKIELLNEDETAFFLSCQGPFAKSYGNYEERPAQISLSKEIASSFNKEKIGVFEAGTGVGKSFAYLIPAMLWSVKNKECVVVSTGTINLQQQLFEKDIPFAQKLIGKKIKAVLLKGRKNYICLRRLSEAENDRGLFNEEIEIIDKINEWVKTSSTGSKSDLTFLPSESVWSKVNSESDACLGGRCPFRENCFVMKVRNEAASANIIIVNHHLLFADIESRMNGAGYDNAAVLPPYRRIVFDEAHGIEDSATSFFSEIITRFKVMKQVNLLFRTFRSSNTGFLVQAAAFSSADDCMERAPALVNGIKDSLLELDQISILELDENFNARIHNGNSQKFIGTFSALSKLKSSISAFNNLVRELLEKIDDKDSEVPAVWEAKTVLRRLESLAALCGNFLLWEEKEDTVFWLQKVKIPPKVPGEDFVTFVQFIQTPLDIAPLMNSGVFEPMKTVVCTSATLQIDRNFGYWTRRVGISFAEPERVAQDSFDSPFPYKENVLFAVPNDAPFPDSSYFQTFVEDAVPKLILAAGGKTLVLFTSYDSLKFTFNASRNILSENGIEVFKQGDEDRFRLLEKFKKDTNSVLFATDSFWEGVDVPGSSLSQVIIVKLPFAVPNDPVFSARSEALEKKGGNPFMQLSLPQAVIKFRQGFGRLVRRADDKGIIVVLDRRIVEKKYGGIFTRSVPMTKRMYSPLDAILHAVENFFN</sequence>
<dbReference type="InterPro" id="IPR020891">
    <property type="entry name" value="UPF0758_CS"/>
</dbReference>
<dbReference type="GO" id="GO:0016818">
    <property type="term" value="F:hydrolase activity, acting on acid anhydrides, in phosphorus-containing anhydrides"/>
    <property type="evidence" value="ECO:0007669"/>
    <property type="project" value="InterPro"/>
</dbReference>
<dbReference type="GO" id="GO:0051539">
    <property type="term" value="F:4 iron, 4 sulfur cluster binding"/>
    <property type="evidence" value="ECO:0007669"/>
    <property type="project" value="UniProtKB-KW"/>
</dbReference>
<dbReference type="GO" id="GO:0003678">
    <property type="term" value="F:DNA helicase activity"/>
    <property type="evidence" value="ECO:0007669"/>
    <property type="project" value="InterPro"/>
</dbReference>
<dbReference type="GeneID" id="302998475"/>
<dbReference type="OrthoDB" id="9803913at2"/>
<protein>
    <submittedName>
        <fullName evidence="9">Helicase c2</fullName>
    </submittedName>
</protein>
<feature type="domain" description="Helicase ATP-binding" evidence="8">
    <location>
        <begin position="134"/>
        <end position="430"/>
    </location>
</feature>
<evidence type="ECO:0000256" key="4">
    <source>
        <dbReference type="ARBA" id="ARBA00022801"/>
    </source>
</evidence>
<keyword evidence="1" id="KW-0411">Iron-sulfur</keyword>
<keyword evidence="2" id="KW-0547">Nucleotide-binding</keyword>
<dbReference type="InterPro" id="IPR027417">
    <property type="entry name" value="P-loop_NTPase"/>
</dbReference>
<dbReference type="SUPFAM" id="SSF52540">
    <property type="entry name" value="P-loop containing nucleoside triphosphate hydrolases"/>
    <property type="match status" value="1"/>
</dbReference>
<evidence type="ECO:0000256" key="5">
    <source>
        <dbReference type="ARBA" id="ARBA00022840"/>
    </source>
</evidence>
<evidence type="ECO:0000256" key="3">
    <source>
        <dbReference type="ARBA" id="ARBA00022763"/>
    </source>
</evidence>
<dbReference type="GO" id="GO:0005524">
    <property type="term" value="F:ATP binding"/>
    <property type="evidence" value="ECO:0007669"/>
    <property type="project" value="UniProtKB-KW"/>
</dbReference>
<dbReference type="EMBL" id="CP002631">
    <property type="protein sequence ID" value="AEB14219.1"/>
    <property type="molecule type" value="Genomic_DNA"/>
</dbReference>
<dbReference type="Pfam" id="PF13307">
    <property type="entry name" value="Helicase_C_2"/>
    <property type="match status" value="1"/>
</dbReference>
<reference evidence="9 10" key="1">
    <citation type="journal article" date="2011" name="Stand. Genomic Sci.">
        <title>Complete genome sequence of Treponema succinifaciens type strain (6091).</title>
        <authorList>
            <person name="Han C."/>
            <person name="Gronow S."/>
            <person name="Teshima H."/>
            <person name="Lapidus A."/>
            <person name="Nolan M."/>
            <person name="Lucas S."/>
            <person name="Hammon N."/>
            <person name="Deshpande S."/>
            <person name="Cheng J.F."/>
            <person name="Zeytun A."/>
            <person name="Tapia R."/>
            <person name="Goodwin L."/>
            <person name="Pitluck S."/>
            <person name="Liolios K."/>
            <person name="Pagani I."/>
            <person name="Ivanova N."/>
            <person name="Mavromatis K."/>
            <person name="Mikhailova N."/>
            <person name="Huntemann M."/>
            <person name="Pati A."/>
            <person name="Chen A."/>
            <person name="Palaniappan K."/>
            <person name="Land M."/>
            <person name="Hauser L."/>
            <person name="Brambilla E.M."/>
            <person name="Rohde M."/>
            <person name="Goker M."/>
            <person name="Woyke T."/>
            <person name="Bristow J."/>
            <person name="Eisen J.A."/>
            <person name="Markowitz V."/>
            <person name="Hugenholtz P."/>
            <person name="Kyrpides N.C."/>
            <person name="Klenk H.P."/>
            <person name="Detter J.C."/>
        </authorList>
    </citation>
    <scope>NUCLEOTIDE SEQUENCE [LARGE SCALE GENOMIC DNA]</scope>
    <source>
        <strain evidence="10">ATCC 33096 / DSM 2489 / 6091</strain>
    </source>
</reference>
<evidence type="ECO:0000256" key="6">
    <source>
        <dbReference type="ARBA" id="ARBA00023204"/>
    </source>
</evidence>
<dbReference type="SMART" id="SM00491">
    <property type="entry name" value="HELICc2"/>
    <property type="match status" value="1"/>
</dbReference>
<dbReference type="Gene3D" id="3.40.50.300">
    <property type="entry name" value="P-loop containing nucleotide triphosphate hydrolases"/>
    <property type="match status" value="2"/>
</dbReference>